<dbReference type="InterPro" id="IPR055270">
    <property type="entry name" value="Glyco_tran_10_C"/>
</dbReference>
<evidence type="ECO:0000313" key="5">
    <source>
        <dbReference type="EMBL" id="QBN19607.1"/>
    </source>
</evidence>
<dbReference type="InterPro" id="IPR001503">
    <property type="entry name" value="Glyco_trans_10"/>
</dbReference>
<dbReference type="GO" id="GO:0016020">
    <property type="term" value="C:membrane"/>
    <property type="evidence" value="ECO:0007669"/>
    <property type="project" value="InterPro"/>
</dbReference>
<evidence type="ECO:0000256" key="2">
    <source>
        <dbReference type="ARBA" id="ARBA00022676"/>
    </source>
</evidence>
<evidence type="ECO:0000256" key="1">
    <source>
        <dbReference type="ARBA" id="ARBA00008919"/>
    </source>
</evidence>
<keyword evidence="2" id="KW-0328">Glycosyltransferase</keyword>
<comment type="similarity">
    <text evidence="1">Belongs to the glycosyltransferase 10 family.</text>
</comment>
<gene>
    <name evidence="5" type="ORF">E1750_12625</name>
</gene>
<dbReference type="RefSeq" id="WP_133277124.1">
    <property type="nucleotide sequence ID" value="NZ_CP037933.1"/>
</dbReference>
<feature type="domain" description="Fucosyltransferase C-terminal" evidence="4">
    <location>
        <begin position="210"/>
        <end position="280"/>
    </location>
</feature>
<keyword evidence="6" id="KW-1185">Reference proteome</keyword>
<dbReference type="GO" id="GO:0046920">
    <property type="term" value="F:alpha-(1-&gt;3)-fucosyltransferase activity"/>
    <property type="evidence" value="ECO:0007669"/>
    <property type="project" value="TreeGrafter"/>
</dbReference>
<dbReference type="PANTHER" id="PTHR11929">
    <property type="entry name" value="ALPHA- 1,3 -FUCOSYLTRANSFERASE"/>
    <property type="match status" value="1"/>
</dbReference>
<accession>A0A4P6YFP3</accession>
<dbReference type="Proteomes" id="UP000291124">
    <property type="component" value="Chromosome"/>
</dbReference>
<keyword evidence="3" id="KW-0808">Transferase</keyword>
<dbReference type="OrthoDB" id="9791032at2"/>
<dbReference type="AlphaFoldDB" id="A0A4P6YFP3"/>
<protein>
    <recommendedName>
        <fullName evidence="4">Fucosyltransferase C-terminal domain-containing protein</fullName>
    </recommendedName>
</protein>
<reference evidence="6" key="1">
    <citation type="submission" date="2019-03" db="EMBL/GenBank/DDBJ databases">
        <title>Flavobacterium sp.</title>
        <authorList>
            <person name="Kim H."/>
        </authorList>
    </citation>
    <scope>NUCLEOTIDE SEQUENCE [LARGE SCALE GENOMIC DNA]</scope>
    <source>
        <strain evidence="6">GS13</strain>
    </source>
</reference>
<organism evidence="5 6">
    <name type="scientific">Flavobacterium nackdongense</name>
    <dbReference type="NCBI Taxonomy" id="2547394"/>
    <lineage>
        <taxon>Bacteria</taxon>
        <taxon>Pseudomonadati</taxon>
        <taxon>Bacteroidota</taxon>
        <taxon>Flavobacteriia</taxon>
        <taxon>Flavobacteriales</taxon>
        <taxon>Flavobacteriaceae</taxon>
        <taxon>Flavobacterium</taxon>
    </lineage>
</organism>
<proteinExistence type="inferred from homology"/>
<dbReference type="Gene3D" id="3.40.50.11660">
    <property type="entry name" value="Glycosyl transferase family 10, C-terminal domain"/>
    <property type="match status" value="1"/>
</dbReference>
<dbReference type="SUPFAM" id="SSF53756">
    <property type="entry name" value="UDP-Glycosyltransferase/glycogen phosphorylase"/>
    <property type="match status" value="1"/>
</dbReference>
<name>A0A4P6YFP3_9FLAO</name>
<sequence>MQYSYFLFGSGNSPIFINRFKEKLKEKGFVEKKNPFFAKLIICRNIEIAKKAALLFPFKKIIVHQYELFIDTTKTEIYNYCKIKPIYIINGFNGGIFFNNYHFLSSYLSDDDCDLGMKKGELIPASSILSKKEFENAKHIIFIGQKRDFSEINKSNAKNGIDLNAKRQEIAQCAYNKGVGVVIGNGWNEISGIKNSGFDSGNTNWWDSKLELLKGHRYNIALENTLWKHYVSEKIWHSIKAGCLPIYWGKDSSIYETFPKDSFIDASEFENSDDLIDFTINLTYELWRDRLEKCIIVYNESIMKMNYSKFEEAITKFLERINK</sequence>
<evidence type="ECO:0000313" key="6">
    <source>
        <dbReference type="Proteomes" id="UP000291124"/>
    </source>
</evidence>
<dbReference type="EMBL" id="CP037933">
    <property type="protein sequence ID" value="QBN19607.1"/>
    <property type="molecule type" value="Genomic_DNA"/>
</dbReference>
<evidence type="ECO:0000259" key="4">
    <source>
        <dbReference type="Pfam" id="PF00852"/>
    </source>
</evidence>
<dbReference type="InterPro" id="IPR038577">
    <property type="entry name" value="GT10-like_C_sf"/>
</dbReference>
<dbReference type="KEGG" id="fnk:E1750_12625"/>
<evidence type="ECO:0000256" key="3">
    <source>
        <dbReference type="ARBA" id="ARBA00022679"/>
    </source>
</evidence>
<dbReference type="Pfam" id="PF00852">
    <property type="entry name" value="Glyco_transf_10"/>
    <property type="match status" value="1"/>
</dbReference>
<dbReference type="PANTHER" id="PTHR11929:SF194">
    <property type="entry name" value="ALPHA-(1,3)-FUCOSYLTRANSFERASE 10"/>
    <property type="match status" value="1"/>
</dbReference>